<evidence type="ECO:0000313" key="5">
    <source>
        <dbReference type="Proteomes" id="UP001595997"/>
    </source>
</evidence>
<reference evidence="5" key="1">
    <citation type="journal article" date="2019" name="Int. J. Syst. Evol. Microbiol.">
        <title>The Global Catalogue of Microorganisms (GCM) 10K type strain sequencing project: providing services to taxonomists for standard genome sequencing and annotation.</title>
        <authorList>
            <consortium name="The Broad Institute Genomics Platform"/>
            <consortium name="The Broad Institute Genome Sequencing Center for Infectious Disease"/>
            <person name="Wu L."/>
            <person name="Ma J."/>
        </authorList>
    </citation>
    <scope>NUCLEOTIDE SEQUENCE [LARGE SCALE GENOMIC DNA]</scope>
    <source>
        <strain evidence="5">CGMCC 4.7357</strain>
    </source>
</reference>
<dbReference type="SUPFAM" id="SSF53474">
    <property type="entry name" value="alpha/beta-Hydrolases"/>
    <property type="match status" value="1"/>
</dbReference>
<feature type="domain" description="Peptidase S9 prolyl oligopeptidase catalytic" evidence="3">
    <location>
        <begin position="156"/>
        <end position="243"/>
    </location>
</feature>
<keyword evidence="4" id="KW-0378">Hydrolase</keyword>
<evidence type="ECO:0000256" key="1">
    <source>
        <dbReference type="SAM" id="MobiDB-lite"/>
    </source>
</evidence>
<dbReference type="Pfam" id="PF00326">
    <property type="entry name" value="Peptidase_S9"/>
    <property type="match status" value="1"/>
</dbReference>
<keyword evidence="5" id="KW-1185">Reference proteome</keyword>
<feature type="chain" id="PRO_5046752660" evidence="2">
    <location>
        <begin position="34"/>
        <end position="476"/>
    </location>
</feature>
<dbReference type="EMBL" id="JBHSFH010000004">
    <property type="protein sequence ID" value="MFC4493715.1"/>
    <property type="molecule type" value="Genomic_DNA"/>
</dbReference>
<dbReference type="RefSeq" id="WP_386443452.1">
    <property type="nucleotide sequence ID" value="NZ_JBHSFH010000004.1"/>
</dbReference>
<protein>
    <submittedName>
        <fullName evidence="4">Tannase/feruloyl esterase family alpha/beta hydrolase</fullName>
    </submittedName>
</protein>
<feature type="region of interest" description="Disordered" evidence="1">
    <location>
        <begin position="450"/>
        <end position="476"/>
    </location>
</feature>
<proteinExistence type="predicted"/>
<dbReference type="InterPro" id="IPR001375">
    <property type="entry name" value="Peptidase_S9_cat"/>
</dbReference>
<comment type="caution">
    <text evidence="4">The sequence shown here is derived from an EMBL/GenBank/DDBJ whole genome shotgun (WGS) entry which is preliminary data.</text>
</comment>
<dbReference type="InterPro" id="IPR029058">
    <property type="entry name" value="AB_hydrolase_fold"/>
</dbReference>
<dbReference type="Gene3D" id="3.40.50.1820">
    <property type="entry name" value="alpha/beta hydrolase"/>
    <property type="match status" value="1"/>
</dbReference>
<evidence type="ECO:0000256" key="2">
    <source>
        <dbReference type="SAM" id="SignalP"/>
    </source>
</evidence>
<evidence type="ECO:0000313" key="4">
    <source>
        <dbReference type="EMBL" id="MFC4493715.1"/>
    </source>
</evidence>
<gene>
    <name evidence="4" type="ORF">ACFPA8_06140</name>
</gene>
<keyword evidence="2" id="KW-0732">Signal</keyword>
<organism evidence="4 5">
    <name type="scientific">Streptomyces ovatisporus</name>
    <dbReference type="NCBI Taxonomy" id="1128682"/>
    <lineage>
        <taxon>Bacteria</taxon>
        <taxon>Bacillati</taxon>
        <taxon>Actinomycetota</taxon>
        <taxon>Actinomycetes</taxon>
        <taxon>Kitasatosporales</taxon>
        <taxon>Streptomycetaceae</taxon>
        <taxon>Streptomyces</taxon>
    </lineage>
</organism>
<evidence type="ECO:0000259" key="3">
    <source>
        <dbReference type="Pfam" id="PF00326"/>
    </source>
</evidence>
<feature type="signal peptide" evidence="2">
    <location>
        <begin position="1"/>
        <end position="33"/>
    </location>
</feature>
<sequence>MTRANSTARRPYRLATLAALTLALLSLPVPDGAAAQQHGDRGCARTDVPRVPGAAHQQAACLEELTTAGTVATGHTDPADWAGLTPEKLPTPRGVPGLQIDGYFPDSSTTNTNHGWGHDAQFVLRLPARWNGGLVVTGSPGNREQYANDRAIGDWAVERGYAFAATDKGNTGVHFHRDGRRPGDAVAEWNRRVTQLTRAARATVARHYRRPPARTLATGMSNGGYLVRWQLENHPELYDGGVDWEGTLWRADGKGPNLLTFLPPALRHYPAYAQGGPGAEKARREMHAAGFPRGTEFLWPYFHENYWDLTQRIYREEIDPGFDGGTEAGTPFCTPGTPGGPPCDADYDYASRPGDVHDAAAKAGLTGRIGKPLITLHGTRDTLLPISKDSDVYARMVREAGREKLFRYYRIEDGNHVDSLADTFPDKLRPLTPCHRSAFTALEDWLGDGHRPPAGRTVARPRQASQHELLTECPLR</sequence>
<name>A0ABV9A4V9_9ACTN</name>
<dbReference type="GO" id="GO:0016787">
    <property type="term" value="F:hydrolase activity"/>
    <property type="evidence" value="ECO:0007669"/>
    <property type="project" value="UniProtKB-KW"/>
</dbReference>
<accession>A0ABV9A4V9</accession>
<dbReference type="Proteomes" id="UP001595997">
    <property type="component" value="Unassembled WGS sequence"/>
</dbReference>